<evidence type="ECO:0000256" key="4">
    <source>
        <dbReference type="ARBA" id="ARBA00023136"/>
    </source>
</evidence>
<feature type="transmembrane region" description="Helical" evidence="6">
    <location>
        <begin position="28"/>
        <end position="48"/>
    </location>
</feature>
<comment type="caution">
    <text evidence="7">The sequence shown here is derived from an EMBL/GenBank/DDBJ whole genome shotgun (WGS) entry which is preliminary data.</text>
</comment>
<evidence type="ECO:0000313" key="8">
    <source>
        <dbReference type="Proteomes" id="UP001597296"/>
    </source>
</evidence>
<evidence type="ECO:0000256" key="1">
    <source>
        <dbReference type="ARBA" id="ARBA00004370"/>
    </source>
</evidence>
<dbReference type="Pfam" id="PF09731">
    <property type="entry name" value="Mitofilin"/>
    <property type="match status" value="1"/>
</dbReference>
<dbReference type="EMBL" id="JBHUIY010000002">
    <property type="protein sequence ID" value="MFD2232516.1"/>
    <property type="molecule type" value="Genomic_DNA"/>
</dbReference>
<accession>A0ABW5C6G6</accession>
<keyword evidence="8" id="KW-1185">Reference proteome</keyword>
<dbReference type="RefSeq" id="WP_377313888.1">
    <property type="nucleotide sequence ID" value="NZ_JBHUIY010000002.1"/>
</dbReference>
<evidence type="ECO:0000313" key="7">
    <source>
        <dbReference type="EMBL" id="MFD2232516.1"/>
    </source>
</evidence>
<dbReference type="Gene3D" id="1.10.287.1490">
    <property type="match status" value="1"/>
</dbReference>
<feature type="region of interest" description="Disordered" evidence="5">
    <location>
        <begin position="1"/>
        <end position="20"/>
    </location>
</feature>
<reference evidence="8" key="1">
    <citation type="journal article" date="2019" name="Int. J. Syst. Evol. Microbiol.">
        <title>The Global Catalogue of Microorganisms (GCM) 10K type strain sequencing project: providing services to taxonomists for standard genome sequencing and annotation.</title>
        <authorList>
            <consortium name="The Broad Institute Genomics Platform"/>
            <consortium name="The Broad Institute Genome Sequencing Center for Infectious Disease"/>
            <person name="Wu L."/>
            <person name="Ma J."/>
        </authorList>
    </citation>
    <scope>NUCLEOTIDE SEQUENCE [LARGE SCALE GENOMIC DNA]</scope>
    <source>
        <strain evidence="8">KCTC 15012</strain>
    </source>
</reference>
<gene>
    <name evidence="7" type="ORF">ACFSNB_01730</name>
</gene>
<organism evidence="7 8">
    <name type="scientific">Phaeospirillum tilakii</name>
    <dbReference type="NCBI Taxonomy" id="741673"/>
    <lineage>
        <taxon>Bacteria</taxon>
        <taxon>Pseudomonadati</taxon>
        <taxon>Pseudomonadota</taxon>
        <taxon>Alphaproteobacteria</taxon>
        <taxon>Rhodospirillales</taxon>
        <taxon>Rhodospirillaceae</taxon>
        <taxon>Phaeospirillum</taxon>
    </lineage>
</organism>
<dbReference type="InterPro" id="IPR019133">
    <property type="entry name" value="MIC60"/>
</dbReference>
<comment type="subcellular location">
    <subcellularLocation>
        <location evidence="1">Membrane</location>
    </subcellularLocation>
</comment>
<evidence type="ECO:0000256" key="5">
    <source>
        <dbReference type="SAM" id="MobiDB-lite"/>
    </source>
</evidence>
<dbReference type="PANTHER" id="PTHR15415">
    <property type="entry name" value="MITOFILIN"/>
    <property type="match status" value="1"/>
</dbReference>
<dbReference type="Proteomes" id="UP001597296">
    <property type="component" value="Unassembled WGS sequence"/>
</dbReference>
<evidence type="ECO:0000256" key="3">
    <source>
        <dbReference type="ARBA" id="ARBA00022989"/>
    </source>
</evidence>
<sequence>MTQETSAEPSERTAPPAATRRSSGAGKVIALLLVLLLAVGGYASFPLWRGYVGFPAPANELVALRAALASLADRLTQLETSLSQPGEAGLFGRLAAVEQKVADLPQDAAQLAPRVETLAKQVEAVRRDVAEGAALAQLPAQVDSLARQVDGLHKTTADAATLLKLYARVDETEKALRSLEARHASAAGLLLAVGQLREAVDRGQPFDAELRTVKVLAGDDTEVATQLEILRPYAESGIVSRVGLGGRLDRAAAEIVRAEMLPEEPGWSRNAANRMLSLVSIRREPGVVAGNDAAAILARAEADLNGGDLAAAIGELDSLGQGSAQAAAPWLAQAKARVAADKAVSELTAHAIALAGARP</sequence>
<keyword evidence="4 6" id="KW-0472">Membrane</keyword>
<name>A0ABW5C6G6_9PROT</name>
<keyword evidence="3 6" id="KW-1133">Transmembrane helix</keyword>
<protein>
    <submittedName>
        <fullName evidence="7">COG4223 family protein</fullName>
    </submittedName>
</protein>
<proteinExistence type="predicted"/>
<dbReference type="PANTHER" id="PTHR15415:SF7">
    <property type="entry name" value="MICOS COMPLEX SUBUNIT MIC60"/>
    <property type="match status" value="1"/>
</dbReference>
<evidence type="ECO:0000256" key="6">
    <source>
        <dbReference type="SAM" id="Phobius"/>
    </source>
</evidence>
<keyword evidence="2 6" id="KW-0812">Transmembrane</keyword>
<evidence type="ECO:0000256" key="2">
    <source>
        <dbReference type="ARBA" id="ARBA00022692"/>
    </source>
</evidence>